<dbReference type="HOGENOM" id="CLU_450643_0_0_1"/>
<name>Q2GY75_CHAGB</name>
<feature type="compositionally biased region" description="Basic and acidic residues" evidence="1">
    <location>
        <begin position="96"/>
        <end position="106"/>
    </location>
</feature>
<protein>
    <submittedName>
        <fullName evidence="2">Uncharacterized protein</fullName>
    </submittedName>
</protein>
<feature type="compositionally biased region" description="Polar residues" evidence="1">
    <location>
        <begin position="59"/>
        <end position="79"/>
    </location>
</feature>
<dbReference type="RefSeq" id="XP_001224735.1">
    <property type="nucleotide sequence ID" value="XM_001224734.1"/>
</dbReference>
<proteinExistence type="predicted"/>
<feature type="compositionally biased region" description="Polar residues" evidence="1">
    <location>
        <begin position="1"/>
        <end position="18"/>
    </location>
</feature>
<feature type="compositionally biased region" description="Low complexity" evidence="1">
    <location>
        <begin position="331"/>
        <end position="347"/>
    </location>
</feature>
<dbReference type="VEuPathDB" id="FungiDB:CHGG_07079"/>
<feature type="region of interest" description="Disordered" evidence="1">
    <location>
        <begin position="1"/>
        <end position="22"/>
    </location>
</feature>
<feature type="region of interest" description="Disordered" evidence="1">
    <location>
        <begin position="306"/>
        <end position="350"/>
    </location>
</feature>
<reference evidence="3" key="1">
    <citation type="journal article" date="2015" name="Genome Announc.">
        <title>Draft genome sequence of the cellulolytic fungus Chaetomium globosum.</title>
        <authorList>
            <person name="Cuomo C.A."/>
            <person name="Untereiner W.A."/>
            <person name="Ma L.-J."/>
            <person name="Grabherr M."/>
            <person name="Birren B.W."/>
        </authorList>
    </citation>
    <scope>NUCLEOTIDE SEQUENCE [LARGE SCALE GENOMIC DNA]</scope>
    <source>
        <strain evidence="3">ATCC 6205 / CBS 148.51 / DSM 1962 / NBRC 6347 / NRRL 1970</strain>
    </source>
</reference>
<dbReference type="OrthoDB" id="3550599at2759"/>
<evidence type="ECO:0000256" key="1">
    <source>
        <dbReference type="SAM" id="MobiDB-lite"/>
    </source>
</evidence>
<feature type="compositionally biased region" description="Polar residues" evidence="1">
    <location>
        <begin position="114"/>
        <end position="125"/>
    </location>
</feature>
<feature type="compositionally biased region" description="Basic and acidic residues" evidence="1">
    <location>
        <begin position="259"/>
        <end position="269"/>
    </location>
</feature>
<evidence type="ECO:0000313" key="3">
    <source>
        <dbReference type="Proteomes" id="UP000001056"/>
    </source>
</evidence>
<feature type="region of interest" description="Disordered" evidence="1">
    <location>
        <begin position="249"/>
        <end position="269"/>
    </location>
</feature>
<dbReference type="Proteomes" id="UP000001056">
    <property type="component" value="Unassembled WGS sequence"/>
</dbReference>
<evidence type="ECO:0000313" key="2">
    <source>
        <dbReference type="EMBL" id="EAQ85826.1"/>
    </source>
</evidence>
<sequence>MSPSRTTGINSTASFISHTSDDDSTGLNIVPCSFTGCAAKIDGSRQILCEVHLQLLSPTDKNWDSGQTNGTRATQTPTGASDPLLRPLSATNPRKLLPETDKDRPIMRRKTAGNPPQLNAQQPTPKHNIFPPSSRPLAPRPPADSAPESPGSPEDGEPRRKRQKLSPKPKVNGAVPFEPARSPQFSRHAPNLHFQAGKAREKEAKPGVKSAFRHLPLKRVPLQVSNLRFIGGPDEATSGVLSEQSSSGLNGFAGNAHRRSSEVSELSSDREMKDYFGRKTSSAASSTTLTESLDDTARFDSLIYTQRDASSPPPGVDLTPTSLPPPPPPTQSATSTATETPSQSQPQDEPLYLDIDPRIHWPQEHSAAWHATKLAEIRARGNRKANFGRAAQSLRRQQREAEARAVPFEETLPEKMAENPAWVRVLKRLRGLPLVGAGAGAGAGTGAGSASSASGLDEDWAGGGGANGYGNGADRKTRKHGNSNGGCVTSKRVGNSGLVIVSGLNGAQMKSMRQFDGNV</sequence>
<dbReference type="GeneID" id="4393807"/>
<accession>Q2GY75</accession>
<keyword evidence="3" id="KW-1185">Reference proteome</keyword>
<dbReference type="AlphaFoldDB" id="Q2GY75"/>
<dbReference type="InParanoid" id="Q2GY75"/>
<organism evidence="2 3">
    <name type="scientific">Chaetomium globosum (strain ATCC 6205 / CBS 148.51 / DSM 1962 / NBRC 6347 / NRRL 1970)</name>
    <name type="common">Soil fungus</name>
    <dbReference type="NCBI Taxonomy" id="306901"/>
    <lineage>
        <taxon>Eukaryota</taxon>
        <taxon>Fungi</taxon>
        <taxon>Dikarya</taxon>
        <taxon>Ascomycota</taxon>
        <taxon>Pezizomycotina</taxon>
        <taxon>Sordariomycetes</taxon>
        <taxon>Sordariomycetidae</taxon>
        <taxon>Sordariales</taxon>
        <taxon>Chaetomiaceae</taxon>
        <taxon>Chaetomium</taxon>
    </lineage>
</organism>
<dbReference type="EMBL" id="CH408033">
    <property type="protein sequence ID" value="EAQ85826.1"/>
    <property type="molecule type" value="Genomic_DNA"/>
</dbReference>
<dbReference type="STRING" id="306901.Q2GY75"/>
<feature type="region of interest" description="Disordered" evidence="1">
    <location>
        <begin position="59"/>
        <end position="190"/>
    </location>
</feature>
<dbReference type="OMA" id="SAAWHAT"/>
<gene>
    <name evidence="2" type="ORF">CHGG_07079</name>
</gene>
<dbReference type="eggNOG" id="ENOG502T3VP">
    <property type="taxonomic scope" value="Eukaryota"/>
</dbReference>
<feature type="region of interest" description="Disordered" evidence="1">
    <location>
        <begin position="467"/>
        <end position="489"/>
    </location>
</feature>